<comment type="caution">
    <text evidence="1">The sequence shown here is derived from an EMBL/GenBank/DDBJ whole genome shotgun (WGS) entry which is preliminary data.</text>
</comment>
<reference evidence="1 2" key="1">
    <citation type="submission" date="2012-05" db="EMBL/GenBank/DDBJ databases">
        <title>Genome sequence of Nitritalea halalkaliphila LW7.</title>
        <authorList>
            <person name="Jangir P.K."/>
            <person name="Singh A."/>
            <person name="Shivaji S."/>
            <person name="Sharma R."/>
        </authorList>
    </citation>
    <scope>NUCLEOTIDE SEQUENCE [LARGE SCALE GENOMIC DNA]</scope>
    <source>
        <strain evidence="1 2">LW7</strain>
    </source>
</reference>
<dbReference type="STRING" id="1189621.A3SI_05934"/>
<dbReference type="RefSeq" id="WP_009053980.1">
    <property type="nucleotide sequence ID" value="NZ_AJYA01000013.1"/>
</dbReference>
<dbReference type="Pfam" id="PF13489">
    <property type="entry name" value="Methyltransf_23"/>
    <property type="match status" value="1"/>
</dbReference>
<dbReference type="SUPFAM" id="SSF53335">
    <property type="entry name" value="S-adenosyl-L-methionine-dependent methyltransferases"/>
    <property type="match status" value="1"/>
</dbReference>
<keyword evidence="1" id="KW-0808">Transferase</keyword>
<accession>I5C795</accession>
<dbReference type="EMBL" id="AJYA01000013">
    <property type="protein sequence ID" value="EIM77697.1"/>
    <property type="molecule type" value="Genomic_DNA"/>
</dbReference>
<keyword evidence="1" id="KW-0489">Methyltransferase</keyword>
<dbReference type="Proteomes" id="UP000005551">
    <property type="component" value="Unassembled WGS sequence"/>
</dbReference>
<dbReference type="AlphaFoldDB" id="I5C795"/>
<proteinExistence type="predicted"/>
<organism evidence="1 2">
    <name type="scientific">Nitritalea halalkaliphila LW7</name>
    <dbReference type="NCBI Taxonomy" id="1189621"/>
    <lineage>
        <taxon>Bacteria</taxon>
        <taxon>Pseudomonadati</taxon>
        <taxon>Bacteroidota</taxon>
        <taxon>Cytophagia</taxon>
        <taxon>Cytophagales</taxon>
        <taxon>Cyclobacteriaceae</taxon>
        <taxon>Nitritalea</taxon>
    </lineage>
</organism>
<name>I5C795_9BACT</name>
<dbReference type="GO" id="GO:0032259">
    <property type="term" value="P:methylation"/>
    <property type="evidence" value="ECO:0007669"/>
    <property type="project" value="UniProtKB-KW"/>
</dbReference>
<dbReference type="Gene3D" id="3.40.50.150">
    <property type="entry name" value="Vaccinia Virus protein VP39"/>
    <property type="match status" value="1"/>
</dbReference>
<dbReference type="InterPro" id="IPR029063">
    <property type="entry name" value="SAM-dependent_MTases_sf"/>
</dbReference>
<keyword evidence="2" id="KW-1185">Reference proteome</keyword>
<dbReference type="PATRIC" id="fig|1189621.3.peg.1238"/>
<evidence type="ECO:0000313" key="2">
    <source>
        <dbReference type="Proteomes" id="UP000005551"/>
    </source>
</evidence>
<dbReference type="OrthoDB" id="9800454at2"/>
<protein>
    <submittedName>
        <fullName evidence="1">Type 11 methyltransferase</fullName>
    </submittedName>
</protein>
<evidence type="ECO:0000313" key="1">
    <source>
        <dbReference type="EMBL" id="EIM77697.1"/>
    </source>
</evidence>
<sequence length="237" mass="27344">MKPDFRTRSYEKEWMDDFEASGPVLEQTLRELRTINRLLGGNTVTTSGLRYWLRRRPSGKIRVLDLGCGGGDMLRVMWNWARAQKVLDRFEFSGVDANAATVAAAQKNLVDLPEVRVFQKNVFAPDFLAEGTDVATCTLFTHHLNDAEFVTLLRVLREKVQLGVIINDLHRHPLAFYSIRLLTRLFSKSPMVQNDAPLSVRRAFRAAELRALCQEAGFEKVEIRWFWAFRWQVLCIK</sequence>
<gene>
    <name evidence="1" type="ORF">A3SI_05934</name>
</gene>
<dbReference type="GO" id="GO:0008168">
    <property type="term" value="F:methyltransferase activity"/>
    <property type="evidence" value="ECO:0007669"/>
    <property type="project" value="UniProtKB-KW"/>
</dbReference>